<feature type="region of interest" description="Disordered" evidence="1">
    <location>
        <begin position="283"/>
        <end position="331"/>
    </location>
</feature>
<sequence>MSFFSFSPELEHTVWVKPHERSLFPPPAPATDSIDTEIALTCTVPGPLVESRLVKAFDDSLTGYPHASGRPRSKGDSWAIGHGARGVPLTFVTTDEPFNHYEYHDLPPPHAVDSYAGENSAAQWDAPLLRVRVTFCRTTNETTIGWSSSRMIGKVEFVYAFMSSWSQHYQHRQPPVAAFDRTLPFSSGPQTFELPAVTLAAQPGLALDEGLHNAILEALAPTQDLTLVPANSTPSGRRSKINLASKCHFGYGAERTRVVLYGDEAEVGYERYFTAPPVKLRDGSWDTNVPASMEEEEEQAAVQSFPSTAKSPRRENEVRAWGRESSERAKL</sequence>
<dbReference type="AlphaFoldDB" id="A0AAD7C0U6"/>
<name>A0AAD7C0U6_9AGAR</name>
<gene>
    <name evidence="2" type="ORF">FB45DRAFT_1024546</name>
</gene>
<evidence type="ECO:0000313" key="3">
    <source>
        <dbReference type="Proteomes" id="UP001221142"/>
    </source>
</evidence>
<accession>A0AAD7C0U6</accession>
<evidence type="ECO:0000313" key="2">
    <source>
        <dbReference type="EMBL" id="KAJ7636424.1"/>
    </source>
</evidence>
<protein>
    <submittedName>
        <fullName evidence="2">Uncharacterized protein</fullName>
    </submittedName>
</protein>
<comment type="caution">
    <text evidence="2">The sequence shown here is derived from an EMBL/GenBank/DDBJ whole genome shotgun (WGS) entry which is preliminary data.</text>
</comment>
<dbReference type="InterPro" id="IPR023213">
    <property type="entry name" value="CAT-like_dom_sf"/>
</dbReference>
<feature type="compositionally biased region" description="Polar residues" evidence="1">
    <location>
        <begin position="301"/>
        <end position="310"/>
    </location>
</feature>
<keyword evidence="3" id="KW-1185">Reference proteome</keyword>
<dbReference type="EMBL" id="JARKIF010000006">
    <property type="protein sequence ID" value="KAJ7636424.1"/>
    <property type="molecule type" value="Genomic_DNA"/>
</dbReference>
<proteinExistence type="predicted"/>
<reference evidence="2" key="1">
    <citation type="submission" date="2023-03" db="EMBL/GenBank/DDBJ databases">
        <title>Massive genome expansion in bonnet fungi (Mycena s.s.) driven by repeated elements and novel gene families across ecological guilds.</title>
        <authorList>
            <consortium name="Lawrence Berkeley National Laboratory"/>
            <person name="Harder C.B."/>
            <person name="Miyauchi S."/>
            <person name="Viragh M."/>
            <person name="Kuo A."/>
            <person name="Thoen E."/>
            <person name="Andreopoulos B."/>
            <person name="Lu D."/>
            <person name="Skrede I."/>
            <person name="Drula E."/>
            <person name="Henrissat B."/>
            <person name="Morin E."/>
            <person name="Kohler A."/>
            <person name="Barry K."/>
            <person name="LaButti K."/>
            <person name="Morin E."/>
            <person name="Salamov A."/>
            <person name="Lipzen A."/>
            <person name="Mereny Z."/>
            <person name="Hegedus B."/>
            <person name="Baldrian P."/>
            <person name="Stursova M."/>
            <person name="Weitz H."/>
            <person name="Taylor A."/>
            <person name="Grigoriev I.V."/>
            <person name="Nagy L.G."/>
            <person name="Martin F."/>
            <person name="Kauserud H."/>
        </authorList>
    </citation>
    <scope>NUCLEOTIDE SEQUENCE</scope>
    <source>
        <strain evidence="2">9284</strain>
    </source>
</reference>
<feature type="compositionally biased region" description="Basic and acidic residues" evidence="1">
    <location>
        <begin position="312"/>
        <end position="331"/>
    </location>
</feature>
<evidence type="ECO:0000256" key="1">
    <source>
        <dbReference type="SAM" id="MobiDB-lite"/>
    </source>
</evidence>
<organism evidence="2 3">
    <name type="scientific">Roridomyces roridus</name>
    <dbReference type="NCBI Taxonomy" id="1738132"/>
    <lineage>
        <taxon>Eukaryota</taxon>
        <taxon>Fungi</taxon>
        <taxon>Dikarya</taxon>
        <taxon>Basidiomycota</taxon>
        <taxon>Agaricomycotina</taxon>
        <taxon>Agaricomycetes</taxon>
        <taxon>Agaricomycetidae</taxon>
        <taxon>Agaricales</taxon>
        <taxon>Marasmiineae</taxon>
        <taxon>Mycenaceae</taxon>
        <taxon>Roridomyces</taxon>
    </lineage>
</organism>
<dbReference type="Gene3D" id="3.30.559.10">
    <property type="entry name" value="Chloramphenicol acetyltransferase-like domain"/>
    <property type="match status" value="1"/>
</dbReference>
<dbReference type="Proteomes" id="UP001221142">
    <property type="component" value="Unassembled WGS sequence"/>
</dbReference>